<comment type="caution">
    <text evidence="2">The sequence shown here is derived from an EMBL/GenBank/DDBJ whole genome shotgun (WGS) entry which is preliminary data.</text>
</comment>
<evidence type="ECO:0000256" key="1">
    <source>
        <dbReference type="SAM" id="MobiDB-lite"/>
    </source>
</evidence>
<dbReference type="Proteomes" id="UP001500063">
    <property type="component" value="Unassembled WGS sequence"/>
</dbReference>
<reference evidence="2 3" key="1">
    <citation type="journal article" date="2019" name="Int. J. Syst. Evol. Microbiol.">
        <title>The Global Catalogue of Microorganisms (GCM) 10K type strain sequencing project: providing services to taxonomists for standard genome sequencing and annotation.</title>
        <authorList>
            <consortium name="The Broad Institute Genomics Platform"/>
            <consortium name="The Broad Institute Genome Sequencing Center for Infectious Disease"/>
            <person name="Wu L."/>
            <person name="Ma J."/>
        </authorList>
    </citation>
    <scope>NUCLEOTIDE SEQUENCE [LARGE SCALE GENOMIC DNA]</scope>
    <source>
        <strain evidence="2 3">JCM 4565</strain>
    </source>
</reference>
<evidence type="ECO:0000313" key="2">
    <source>
        <dbReference type="EMBL" id="GAA0374705.1"/>
    </source>
</evidence>
<protein>
    <submittedName>
        <fullName evidence="2">Uncharacterized protein</fullName>
    </submittedName>
</protein>
<organism evidence="2 3">
    <name type="scientific">Streptomyces blastmyceticus</name>
    <dbReference type="NCBI Taxonomy" id="68180"/>
    <lineage>
        <taxon>Bacteria</taxon>
        <taxon>Bacillati</taxon>
        <taxon>Actinomycetota</taxon>
        <taxon>Actinomycetes</taxon>
        <taxon>Kitasatosporales</taxon>
        <taxon>Streptomycetaceae</taxon>
        <taxon>Streptomyces</taxon>
    </lineage>
</organism>
<sequence>MTRVVKRSSPALPRSVPARPITSKQDRDPARLALLVASAAEQLGRGGDLSHGFYLGQPIFLSLALVTCSPNRAESELSCPLG</sequence>
<keyword evidence="3" id="KW-1185">Reference proteome</keyword>
<feature type="region of interest" description="Disordered" evidence="1">
    <location>
        <begin position="1"/>
        <end position="25"/>
    </location>
</feature>
<gene>
    <name evidence="2" type="ORF">GCM10010319_61580</name>
</gene>
<evidence type="ECO:0000313" key="3">
    <source>
        <dbReference type="Proteomes" id="UP001500063"/>
    </source>
</evidence>
<dbReference type="EMBL" id="BAAABW010000031">
    <property type="protein sequence ID" value="GAA0374705.1"/>
    <property type="molecule type" value="Genomic_DNA"/>
</dbReference>
<accession>A0ABN0XWC9</accession>
<name>A0ABN0XWC9_9ACTN</name>
<proteinExistence type="predicted"/>